<reference evidence="2 3" key="1">
    <citation type="journal article" date="2015" name="PLoS Pathog.">
        <title>Leptomonas seymouri: Adaptations to the Dixenous Life Cycle Analyzed by Genome Sequencing, Transcriptome Profiling and Co-infection with Leishmania donovani.</title>
        <authorList>
            <person name="Kraeva N."/>
            <person name="Butenko A."/>
            <person name="Hlavacova J."/>
            <person name="Kostygov A."/>
            <person name="Myskova J."/>
            <person name="Grybchuk D."/>
            <person name="Lestinova T."/>
            <person name="Votypka J."/>
            <person name="Volf P."/>
            <person name="Opperdoes F."/>
            <person name="Flegontov P."/>
            <person name="Lukes J."/>
            <person name="Yurchenko V."/>
        </authorList>
    </citation>
    <scope>NUCLEOTIDE SEQUENCE [LARGE SCALE GENOMIC DNA]</scope>
    <source>
        <strain evidence="2 3">ATCC 30220</strain>
    </source>
</reference>
<evidence type="ECO:0008006" key="4">
    <source>
        <dbReference type="Google" id="ProtNLM"/>
    </source>
</evidence>
<accession>A0A0N1PEP5</accession>
<feature type="compositionally biased region" description="Polar residues" evidence="1">
    <location>
        <begin position="501"/>
        <end position="517"/>
    </location>
</feature>
<sequence length="1391" mass="156486">MNSPAEGSFAAATTANVLRGPCTVAHSAVCAEAIRVIFALHFLSRNGVDRLAEELQRCHCAEALDLASTRSLSNRLAAPPEDAEDTPCLVERRVWSSHRGSEVHAEGIGLSSSTFIKGDGEELAAAAETSFSTPAVARGCIEEALRISLCTAAHLLRCSAWTAVSLLAAATSEEKGKGGSSSFVSPSQLSAASQTLPRLARALEVLRMQEPGWCATALVRFTEWLLAQSSSTSTRACLAHALSLTEYERTDPPPQNAAALPTALLSYGNSHRARCLLTPADHNRTSAPQDRRHVYAKEVFIRDSLPLFFPWLRPQQNVGSGSVHWEKDDCTCCHRWFLEDLPRWCVRVSLDHQAIMWHRSRVLRNALLRWCTRRGLRVVAYLAHASEHQTDVLEGVGSDLRRENGNQEHKEGRPAPSTATLQAVSPAPGRRTAKCQTVQVENEPTTHQSTAATRQSEGAPTRSVPLPEESDASVIVTTTTAAPPLQKGVEQQVNAPAPPAATSSERAQVETKSQSTTYEVSLLDRVLQPHNNGKMRDPKEVQHDDCDEAYRTDTAVLYDPHPLLLVDHAEQSSFATPPLPLSASVWEPRHDTPASALTCSTAMNESATETMLPELPEEGKQAQEAQHTAAVLQQHNRSRLRYAFFHWRDRRLYESMATRYIQNQQKAHTVRQCWSMWRHRCAAASQRRKEARDVALSDVLTEQKAVEYFRRLIQVWRRAALAQRFKTRTLGSRSFRLWRCEARLMQYQRTSKQTFVGAPRVKREVWQRWCDRRMETAADKWRASSLLKRTFTAMQSRWEERRTLRAAVKYYGNALMVQVWHVWKSRRSHASELRLISHSVKHVENLRRRSWEFWRWRMLQREQRRRHESEGYRFYILQKLHHCFHTWVCRYRLESRVRDLVRRHLRAFFLKPAFEKWRLRAEVCGVVRRGQEELAWRVGEQLKARKVLRVWHRRAIAHAVGRKAARAAAAEDEACRLARLHRLARTFYHWRTRGFLLRRLLVDRRRCLPAAQRTAPLQIYGNTCAPPLTATVRSSVSKGRSGAEQAMKTFFTAISPPPLPLPPHRSDSSSASRNPSTRVSPRAARSTTAPTSKAHVHPSGRSPSQRFTSAPPEVSPDLRSSSAMAQQQMLLEKENSVRVANPQAASPHAALAGRSRAVVIVREPASNSRRRTLTLERQLFAAQNHSSLSSFGIRLPLELAGLTPASTTILRSTLDPSRASTAAKQRKLSLLSPAVHAHSSVRSWTGGSRGRLRHSSSPRSSPPPSPSSVRSRTRSEEVSEIDAELPIRSRTATPLFPRQKTQYRSPKALPRTSSSAKDLVESPPDPSPHQLNSTSVGGGPYRESRLRSNFAPRTPPNRLLSQMELLLKRIRDTEADYRLPPAARPGAVWQQ</sequence>
<feature type="region of interest" description="Disordered" evidence="1">
    <location>
        <begin position="1234"/>
        <end position="1359"/>
    </location>
</feature>
<name>A0A0N1PEP5_LEPSE</name>
<comment type="caution">
    <text evidence="2">The sequence shown here is derived from an EMBL/GenBank/DDBJ whole genome shotgun (WGS) entry which is preliminary data.</text>
</comment>
<feature type="compositionally biased region" description="Polar residues" evidence="1">
    <location>
        <begin position="1118"/>
        <end position="1129"/>
    </location>
</feature>
<dbReference type="OMA" id="ARTFYHW"/>
<proteinExistence type="predicted"/>
<dbReference type="Proteomes" id="UP000038009">
    <property type="component" value="Unassembled WGS sequence"/>
</dbReference>
<protein>
    <recommendedName>
        <fullName evidence="4">Sfi1 spindle body domain-containing protein</fullName>
    </recommendedName>
</protein>
<dbReference type="EMBL" id="LJSK01000086">
    <property type="protein sequence ID" value="KPI87480.1"/>
    <property type="molecule type" value="Genomic_DNA"/>
</dbReference>
<gene>
    <name evidence="2" type="ORF">ABL78_3429</name>
</gene>
<dbReference type="OrthoDB" id="265608at2759"/>
<feature type="compositionally biased region" description="Basic and acidic residues" evidence="1">
    <location>
        <begin position="402"/>
        <end position="413"/>
    </location>
</feature>
<evidence type="ECO:0000313" key="3">
    <source>
        <dbReference type="Proteomes" id="UP000038009"/>
    </source>
</evidence>
<evidence type="ECO:0000313" key="2">
    <source>
        <dbReference type="EMBL" id="KPI87480.1"/>
    </source>
</evidence>
<organism evidence="2 3">
    <name type="scientific">Leptomonas seymouri</name>
    <dbReference type="NCBI Taxonomy" id="5684"/>
    <lineage>
        <taxon>Eukaryota</taxon>
        <taxon>Discoba</taxon>
        <taxon>Euglenozoa</taxon>
        <taxon>Kinetoplastea</taxon>
        <taxon>Metakinetoplastina</taxon>
        <taxon>Trypanosomatida</taxon>
        <taxon>Trypanosomatidae</taxon>
        <taxon>Leishmaniinae</taxon>
        <taxon>Leptomonas</taxon>
    </lineage>
</organism>
<feature type="region of interest" description="Disordered" evidence="1">
    <location>
        <begin position="1053"/>
        <end position="1154"/>
    </location>
</feature>
<evidence type="ECO:0000256" key="1">
    <source>
        <dbReference type="SAM" id="MobiDB-lite"/>
    </source>
</evidence>
<dbReference type="VEuPathDB" id="TriTrypDB:Lsey_0086_0060"/>
<feature type="compositionally biased region" description="Polar residues" evidence="1">
    <location>
        <begin position="434"/>
        <end position="458"/>
    </location>
</feature>
<feature type="compositionally biased region" description="Low complexity" evidence="1">
    <location>
        <begin position="1068"/>
        <end position="1080"/>
    </location>
</feature>
<keyword evidence="3" id="KW-1185">Reference proteome</keyword>
<feature type="region of interest" description="Disordered" evidence="1">
    <location>
        <begin position="402"/>
        <end position="470"/>
    </location>
</feature>
<feature type="region of interest" description="Disordered" evidence="1">
    <location>
        <begin position="482"/>
        <end position="517"/>
    </location>
</feature>